<dbReference type="HOGENOM" id="CLU_617312_0_0_1"/>
<dbReference type="InterPro" id="IPR000626">
    <property type="entry name" value="Ubiquitin-like_dom"/>
</dbReference>
<dbReference type="GO" id="GO:0043161">
    <property type="term" value="P:proteasome-mediated ubiquitin-dependent protein catabolic process"/>
    <property type="evidence" value="ECO:0007669"/>
    <property type="project" value="TreeGrafter"/>
</dbReference>
<dbReference type="GO" id="GO:0005654">
    <property type="term" value="C:nucleoplasm"/>
    <property type="evidence" value="ECO:0007669"/>
    <property type="project" value="TreeGrafter"/>
</dbReference>
<feature type="region of interest" description="Disordered" evidence="1">
    <location>
        <begin position="155"/>
        <end position="182"/>
    </location>
</feature>
<feature type="compositionally biased region" description="Polar residues" evidence="1">
    <location>
        <begin position="155"/>
        <end position="172"/>
    </location>
</feature>
<evidence type="ECO:0000259" key="2">
    <source>
        <dbReference type="PROSITE" id="PS50053"/>
    </source>
</evidence>
<dbReference type="CDD" id="cd17039">
    <property type="entry name" value="Ubl_ubiquitin_like"/>
    <property type="match status" value="1"/>
</dbReference>
<reference evidence="3" key="1">
    <citation type="submission" date="2009-11" db="EMBL/GenBank/DDBJ databases">
        <authorList>
            <consortium name="US DOE Joint Genome Institute (JGI-PGF)"/>
            <person name="Ottilar R."/>
            <person name="Schmutz J."/>
            <person name="Salamov A."/>
            <person name="Cheng J.F."/>
            <person name="Lucas S."/>
            <person name="Pitluck S."/>
            <person name="Gundlach H."/>
            <person name="Guo Y."/>
            <person name="Haberer G."/>
            <person name="Nasrallah J."/>
            <person name="Mayer K.F.X."/>
            <person name="van de Peer Y."/>
            <person name="Weigel D."/>
            <person name="Grigoriev I.V."/>
        </authorList>
    </citation>
    <scope>NUCLEOTIDE SEQUENCE</scope>
</reference>
<dbReference type="FunFam" id="3.10.20.90:FF:000341">
    <property type="entry name" value="Ubiquitin-like superfamily protein"/>
    <property type="match status" value="1"/>
</dbReference>
<dbReference type="PANTHER" id="PTHR10621:SF38">
    <property type="entry name" value="UBIQUITIN DOMAIN-CONTAINING PROTEIN 7SL RNA1-RELATED"/>
    <property type="match status" value="1"/>
</dbReference>
<dbReference type="GO" id="GO:0005829">
    <property type="term" value="C:cytosol"/>
    <property type="evidence" value="ECO:0007669"/>
    <property type="project" value="TreeGrafter"/>
</dbReference>
<organism evidence="4">
    <name type="scientific">Arabidopsis lyrata subsp. lyrata</name>
    <name type="common">Lyre-leaved rock-cress</name>
    <dbReference type="NCBI Taxonomy" id="81972"/>
    <lineage>
        <taxon>Eukaryota</taxon>
        <taxon>Viridiplantae</taxon>
        <taxon>Streptophyta</taxon>
        <taxon>Embryophyta</taxon>
        <taxon>Tracheophyta</taxon>
        <taxon>Spermatophyta</taxon>
        <taxon>Magnoliopsida</taxon>
        <taxon>eudicotyledons</taxon>
        <taxon>Gunneridae</taxon>
        <taxon>Pentapetalae</taxon>
        <taxon>rosids</taxon>
        <taxon>malvids</taxon>
        <taxon>Brassicales</taxon>
        <taxon>Brassicaceae</taxon>
        <taxon>Camelineae</taxon>
        <taxon>Arabidopsis</taxon>
    </lineage>
</organism>
<reference evidence="3" key="2">
    <citation type="submission" date="2010-06" db="EMBL/GenBank/DDBJ databases">
        <title>The basis of rapid genome size change in Arabidopsis.</title>
        <authorList>
            <consortium name="US DOE Joint Genome Institute (JGI-PGF)"/>
            <person name="Bakker E."/>
            <person name="Bergelson J."/>
            <person name="Cheng J.Fang."/>
            <person name="Clark R.M."/>
            <person name="Fawcett J."/>
            <person name="Gaut B."/>
            <person name="Grigoriev I."/>
            <person name="Gundlach H."/>
            <person name="Guo Y."/>
            <person name="Haberer G."/>
            <person name="Hollister J."/>
            <person name="Hu T.T."/>
            <person name="Mayer K.F.X."/>
            <person name="Nasrallah J."/>
            <person name="Nordborg M."/>
            <person name="Otillar R."/>
            <person name="Pattyn P."/>
            <person name="Schmutz J."/>
            <person name="Spannagl M."/>
            <person name="van de Peer Y."/>
            <person name="Wang X."/>
            <person name="Weigel D."/>
            <person name="Yang L."/>
        </authorList>
    </citation>
    <scope>NUCLEOTIDE SEQUENCE</scope>
</reference>
<dbReference type="Proteomes" id="UP000008694">
    <property type="component" value="Unassembled WGS sequence"/>
</dbReference>
<dbReference type="Pfam" id="PF00240">
    <property type="entry name" value="ubiquitin"/>
    <property type="match status" value="1"/>
</dbReference>
<dbReference type="AlphaFoldDB" id="D7M2I0"/>
<dbReference type="PANTHER" id="PTHR10621">
    <property type="entry name" value="UV EXCISION REPAIR PROTEIN RAD23"/>
    <property type="match status" value="1"/>
</dbReference>
<accession>D7M2I0</accession>
<dbReference type="GO" id="GO:0070628">
    <property type="term" value="F:proteasome binding"/>
    <property type="evidence" value="ECO:0007669"/>
    <property type="project" value="TreeGrafter"/>
</dbReference>
<dbReference type="SMART" id="SM00213">
    <property type="entry name" value="UBQ"/>
    <property type="match status" value="1"/>
</dbReference>
<dbReference type="SUPFAM" id="SSF54236">
    <property type="entry name" value="Ubiquitin-like"/>
    <property type="match status" value="1"/>
</dbReference>
<dbReference type="GO" id="GO:0043130">
    <property type="term" value="F:ubiquitin binding"/>
    <property type="evidence" value="ECO:0007669"/>
    <property type="project" value="TreeGrafter"/>
</dbReference>
<evidence type="ECO:0000313" key="3">
    <source>
        <dbReference type="EMBL" id="EFH49004.1"/>
    </source>
</evidence>
<evidence type="ECO:0000313" key="4">
    <source>
        <dbReference type="Proteomes" id="UP000008694"/>
    </source>
</evidence>
<dbReference type="GO" id="GO:0031593">
    <property type="term" value="F:polyubiquitin modification-dependent protein binding"/>
    <property type="evidence" value="ECO:0007669"/>
    <property type="project" value="TreeGrafter"/>
</dbReference>
<name>D7M2I0_ARALL</name>
<dbReference type="eggNOG" id="KOG0001">
    <property type="taxonomic scope" value="Eukaryota"/>
</dbReference>
<feature type="compositionally biased region" description="Basic residues" evidence="1">
    <location>
        <begin position="173"/>
        <end position="182"/>
    </location>
</feature>
<dbReference type="Gene3D" id="3.10.20.90">
    <property type="entry name" value="Phosphatidylinositol 3-kinase Catalytic Subunit, Chain A, domain 1"/>
    <property type="match status" value="1"/>
</dbReference>
<dbReference type="PROSITE" id="PS50053">
    <property type="entry name" value="UBIQUITIN_2"/>
    <property type="match status" value="1"/>
</dbReference>
<keyword evidence="4" id="KW-1185">Reference proteome</keyword>
<dbReference type="EMBL" id="GL348718">
    <property type="protein sequence ID" value="EFH49004.1"/>
    <property type="molecule type" value="Genomic_DNA"/>
</dbReference>
<gene>
    <name evidence="3" type="ORF">ARALYDRAFT_490172</name>
</gene>
<dbReference type="STRING" id="81972.D7M2I0"/>
<dbReference type="Gramene" id="fgenesh2_kg.6__3306__AT4G05310.1">
    <property type="protein sequence ID" value="fgenesh2_kg.6__3306__AT4G05310.1"/>
    <property type="gene ID" value="fgenesh2_kg.6__3306__AT4G05310.1"/>
</dbReference>
<evidence type="ECO:0000256" key="1">
    <source>
        <dbReference type="SAM" id="MobiDB-lite"/>
    </source>
</evidence>
<proteinExistence type="predicted"/>
<protein>
    <recommendedName>
        <fullName evidence="2">Ubiquitin-like domain-containing protein</fullName>
    </recommendedName>
</protein>
<dbReference type="InterPro" id="IPR029071">
    <property type="entry name" value="Ubiquitin-like_domsf"/>
</dbReference>
<sequence>MKFLVEILSGSLFEIELDRKDTLLVVKQKIEKSQRIPVSKQTLIVDGIFILREDLNLDQCQIVHDSQIQLEVSPDVNHNHNGNDQMPETEQSPAPWISVEEYFERKGWPLTAEEIRKIYSYRPETMLDIKQSPPSNSVKETINIQDSSVKFANKNNNDIVPPQSNSVKNITKSNKRGRKKRKMVVGVSPYSGMNEVPKNILLTVISTDEVKTLRDEMVHRERRGDIELPQEGYFFTHNNQVLNEDQSYEWNGVKPVDTIVMVPTHVIQETCKIQDSSVTVQVPQTEQPPASNSKKKVYVMPFSSECKGLKRFIEVEVSSTDQVKILRNELVESIRRGYIKLPHEGYFFADRMKERILNEDQSFEWNGVLGPAETVYMVPRRYESSFTRAS</sequence>
<feature type="domain" description="Ubiquitin-like" evidence="2">
    <location>
        <begin position="1"/>
        <end position="70"/>
    </location>
</feature>